<proteinExistence type="predicted"/>
<evidence type="ECO:0000256" key="1">
    <source>
        <dbReference type="SAM" id="Coils"/>
    </source>
</evidence>
<dbReference type="EMBL" id="JAMRXG010000018">
    <property type="protein sequence ID" value="MCM6778053.1"/>
    <property type="molecule type" value="Genomic_DNA"/>
</dbReference>
<organism evidence="2 3">
    <name type="scientific">Nocardia pulmonis</name>
    <dbReference type="NCBI Taxonomy" id="2951408"/>
    <lineage>
        <taxon>Bacteria</taxon>
        <taxon>Bacillati</taxon>
        <taxon>Actinomycetota</taxon>
        <taxon>Actinomycetes</taxon>
        <taxon>Mycobacteriales</taxon>
        <taxon>Nocardiaceae</taxon>
        <taxon>Nocardia</taxon>
    </lineage>
</organism>
<dbReference type="AlphaFoldDB" id="A0A9X2EFN3"/>
<evidence type="ECO:0000313" key="3">
    <source>
        <dbReference type="Proteomes" id="UP001139157"/>
    </source>
</evidence>
<reference evidence="2" key="1">
    <citation type="submission" date="2022-06" db="EMBL/GenBank/DDBJ databases">
        <title>Novel species in genus nocardia.</title>
        <authorList>
            <person name="Li F."/>
        </authorList>
    </citation>
    <scope>NUCLEOTIDE SEQUENCE</scope>
    <source>
        <strain evidence="2">CDC141</strain>
    </source>
</reference>
<protein>
    <submittedName>
        <fullName evidence="2">Uncharacterized protein</fullName>
    </submittedName>
</protein>
<evidence type="ECO:0000313" key="2">
    <source>
        <dbReference type="EMBL" id="MCM6778053.1"/>
    </source>
</evidence>
<keyword evidence="1" id="KW-0175">Coiled coil</keyword>
<sequence length="261" mass="28852">MSNRQCAACSRETDMFLCWHCCRTLRDRLETAAWLATELDVTLARQDRMGGPGNMARRGAEMPLPLHLAASEAGWVLRNTVTAWARDVCETRDIEYPDAAGTADVARWLARNAVSIALSEGAGQAFEEIDAAVKSAQRVIDRPPGRLYVGPCGAESDGAQCHADIYVRMGSEEARCPVCGTAHSVEQRREELRAQVRELLGTAAELARLLPWIMGAPITRKRITYYANKGMISRREHRGETVFQIGEVIDAHIQCEGRRAA</sequence>
<comment type="caution">
    <text evidence="2">The sequence shown here is derived from an EMBL/GenBank/DDBJ whole genome shotgun (WGS) entry which is preliminary data.</text>
</comment>
<feature type="coiled-coil region" evidence="1">
    <location>
        <begin position="182"/>
        <end position="209"/>
    </location>
</feature>
<accession>A0A9X2EFN3</accession>
<dbReference type="RefSeq" id="WP_251917509.1">
    <property type="nucleotide sequence ID" value="NZ_JAMRXG010000018.1"/>
</dbReference>
<name>A0A9X2EFN3_9NOCA</name>
<dbReference type="Proteomes" id="UP001139157">
    <property type="component" value="Unassembled WGS sequence"/>
</dbReference>
<keyword evidence="3" id="KW-1185">Reference proteome</keyword>
<gene>
    <name evidence="2" type="ORF">NDR86_31670</name>
</gene>